<dbReference type="AlphaFoldDB" id="A0A4Q4MI28"/>
<reference evidence="2" key="1">
    <citation type="journal article" date="2019" name="bioRxiv">
        <title>Genomics, evolutionary history and diagnostics of the Alternaria alternata species group including apple and Asian pear pathotypes.</title>
        <authorList>
            <person name="Armitage A.D."/>
            <person name="Cockerton H.M."/>
            <person name="Sreenivasaprasad S."/>
            <person name="Woodhall J.W."/>
            <person name="Lane C.R."/>
            <person name="Harrison R.J."/>
            <person name="Clarkson J.P."/>
        </authorList>
    </citation>
    <scope>NUCLEOTIDE SEQUENCE [LARGE SCALE GENOMIC DNA]</scope>
    <source>
        <strain evidence="2">FERA 1082</strain>
    </source>
</reference>
<evidence type="ECO:0000313" key="2">
    <source>
        <dbReference type="Proteomes" id="UP000292402"/>
    </source>
</evidence>
<proteinExistence type="predicted"/>
<protein>
    <recommendedName>
        <fullName evidence="3">Cell division cycle protein 123</fullName>
    </recommendedName>
</protein>
<evidence type="ECO:0008006" key="3">
    <source>
        <dbReference type="Google" id="ProtNLM"/>
    </source>
</evidence>
<comment type="caution">
    <text evidence="1">The sequence shown here is derived from an EMBL/GenBank/DDBJ whole genome shotgun (WGS) entry which is preliminary data.</text>
</comment>
<evidence type="ECO:0000313" key="1">
    <source>
        <dbReference type="EMBL" id="RYN51175.1"/>
    </source>
</evidence>
<gene>
    <name evidence="1" type="ORF">AA0114_g5595</name>
</gene>
<accession>A0A4Q4MI28</accession>
<name>A0A4Q4MI28_9PLEO</name>
<dbReference type="EMBL" id="PDXA01000016">
    <property type="protein sequence ID" value="RYN51175.1"/>
    <property type="molecule type" value="Genomic_DNA"/>
</dbReference>
<dbReference type="Proteomes" id="UP000292402">
    <property type="component" value="Unassembled WGS sequence"/>
</dbReference>
<organism evidence="1 2">
    <name type="scientific">Alternaria tenuissima</name>
    <dbReference type="NCBI Taxonomy" id="119927"/>
    <lineage>
        <taxon>Eukaryota</taxon>
        <taxon>Fungi</taxon>
        <taxon>Dikarya</taxon>
        <taxon>Ascomycota</taxon>
        <taxon>Pezizomycotina</taxon>
        <taxon>Dothideomycetes</taxon>
        <taxon>Pleosporomycetidae</taxon>
        <taxon>Pleosporales</taxon>
        <taxon>Pleosporineae</taxon>
        <taxon>Pleosporaceae</taxon>
        <taxon>Alternaria</taxon>
        <taxon>Alternaria sect. Alternaria</taxon>
        <taxon>Alternaria alternata complex</taxon>
    </lineage>
</organism>
<sequence length="345" mass="39046">MQLRKIPYSLVAADTAAIQAIQDSSNPSSRSQRFSTAHHRLDEIAPVVPSNAHFIHETPPWKPYGYTLWHPLIAKSQNLSEHHEILLPTFLYEDLLRCHSAWVATNRIHTSLLDDVVEMLKCTKSGKKLATLLDGERKWFIRLDQMSPKDSPMGGKLPSATIHEVVTRICTSMRAYGCLTREFDDAKTEDREMQIKLVLNPWNEGMDPDKEFQVFVPPPAAKNTRKPHATEFAISAISQYRWPKAFQAPWGFDLQQTVDLVSLGAMKVLEDIVAYTKELSEEITELLLRYGFSFDVTLQRNGGVQLVELNPFGALSGCGACLFNWVLDGRVMYGLEEPQFIVTLD</sequence>